<proteinExistence type="predicted"/>
<dbReference type="EMBL" id="JAQQXS010000005">
    <property type="protein sequence ID" value="MDC8784913.1"/>
    <property type="molecule type" value="Genomic_DNA"/>
</dbReference>
<dbReference type="GO" id="GO:0019154">
    <property type="term" value="F:glycolate dehydrogenase activity"/>
    <property type="evidence" value="ECO:0007669"/>
    <property type="project" value="UniProtKB-EC"/>
</dbReference>
<keyword evidence="1 6" id="KW-0004">4Fe-4S</keyword>
<accession>A0ABT5KRA5</accession>
<comment type="cofactor">
    <cofactor evidence="6">
        <name>[4Fe-4S] cluster</name>
        <dbReference type="ChEBI" id="CHEBI:49883"/>
    </cofactor>
    <text evidence="6">Binds 2 [4Fe-4S] clusters.</text>
</comment>
<protein>
    <recommendedName>
        <fullName evidence="6">Glycolate oxidase iron-sulfur subunit</fullName>
        <ecNumber evidence="6">1.1.99.14</ecNumber>
    </recommendedName>
</protein>
<dbReference type="InterPro" id="IPR017900">
    <property type="entry name" value="4Fe4S_Fe_S_CS"/>
</dbReference>
<dbReference type="InterPro" id="IPR004017">
    <property type="entry name" value="Cys_rich_dom"/>
</dbReference>
<dbReference type="PROSITE" id="PS51379">
    <property type="entry name" value="4FE4S_FER_2"/>
    <property type="match status" value="2"/>
</dbReference>
<dbReference type="RefSeq" id="WP_273596036.1">
    <property type="nucleotide sequence ID" value="NZ_JAQQXS010000005.1"/>
</dbReference>
<dbReference type="Pfam" id="PF02754">
    <property type="entry name" value="CCG"/>
    <property type="match status" value="2"/>
</dbReference>
<evidence type="ECO:0000256" key="5">
    <source>
        <dbReference type="ARBA" id="ARBA00023014"/>
    </source>
</evidence>
<evidence type="ECO:0000256" key="6">
    <source>
        <dbReference type="PIRNR" id="PIRNR000139"/>
    </source>
</evidence>
<keyword evidence="3" id="KW-0677">Repeat</keyword>
<name>A0ABT5KRA5_9BURK</name>
<keyword evidence="9" id="KW-1185">Reference proteome</keyword>
<dbReference type="PANTHER" id="PTHR32479:SF17">
    <property type="entry name" value="GLYCOLATE OXIDASE IRON-SULFUR SUBUNIT"/>
    <property type="match status" value="1"/>
</dbReference>
<comment type="function">
    <text evidence="6">Component of a complex that catalyzes the oxidation of glycolate to glyoxylate.</text>
</comment>
<dbReference type="Gene3D" id="1.10.1060.10">
    <property type="entry name" value="Alpha-helical ferredoxin"/>
    <property type="match status" value="1"/>
</dbReference>
<comment type="catalytic activity">
    <reaction evidence="6">
        <text>glycolate + A = glyoxylate + AH2</text>
        <dbReference type="Rhea" id="RHEA:21264"/>
        <dbReference type="ChEBI" id="CHEBI:13193"/>
        <dbReference type="ChEBI" id="CHEBI:17499"/>
        <dbReference type="ChEBI" id="CHEBI:29805"/>
        <dbReference type="ChEBI" id="CHEBI:36655"/>
        <dbReference type="EC" id="1.1.99.14"/>
    </reaction>
</comment>
<dbReference type="PANTHER" id="PTHR32479">
    <property type="entry name" value="GLYCOLATE OXIDASE IRON-SULFUR SUBUNIT"/>
    <property type="match status" value="1"/>
</dbReference>
<dbReference type="PROSITE" id="PS00198">
    <property type="entry name" value="4FE4S_FER_1"/>
    <property type="match status" value="1"/>
</dbReference>
<feature type="domain" description="4Fe-4S ferredoxin-type" evidence="7">
    <location>
        <begin position="65"/>
        <end position="95"/>
    </location>
</feature>
<evidence type="ECO:0000313" key="8">
    <source>
        <dbReference type="EMBL" id="MDC8784913.1"/>
    </source>
</evidence>
<keyword evidence="5 6" id="KW-0411">Iron-sulfur</keyword>
<comment type="caution">
    <text evidence="8">The sequence shown here is derived from an EMBL/GenBank/DDBJ whole genome shotgun (WGS) entry which is preliminary data.</text>
</comment>
<feature type="domain" description="4Fe-4S ferredoxin-type" evidence="7">
    <location>
        <begin position="16"/>
        <end position="47"/>
    </location>
</feature>
<dbReference type="SUPFAM" id="SSF46548">
    <property type="entry name" value="alpha-helical ferredoxin"/>
    <property type="match status" value="1"/>
</dbReference>
<keyword evidence="4 6" id="KW-0408">Iron</keyword>
<comment type="catalytic activity">
    <reaction evidence="6">
        <text>(R)-lactate + A = pyruvate + AH2</text>
        <dbReference type="Rhea" id="RHEA:15089"/>
        <dbReference type="ChEBI" id="CHEBI:13193"/>
        <dbReference type="ChEBI" id="CHEBI:15361"/>
        <dbReference type="ChEBI" id="CHEBI:16004"/>
        <dbReference type="ChEBI" id="CHEBI:17499"/>
    </reaction>
</comment>
<evidence type="ECO:0000256" key="1">
    <source>
        <dbReference type="ARBA" id="ARBA00022485"/>
    </source>
</evidence>
<dbReference type="PIRSF" id="PIRSF000139">
    <property type="entry name" value="Glc_ox_4Fe-4S"/>
    <property type="match status" value="1"/>
</dbReference>
<dbReference type="Pfam" id="PF13183">
    <property type="entry name" value="Fer4_8"/>
    <property type="match status" value="1"/>
</dbReference>
<dbReference type="NCBIfam" id="NF008434">
    <property type="entry name" value="PRK11274.1"/>
    <property type="match status" value="1"/>
</dbReference>
<evidence type="ECO:0000256" key="3">
    <source>
        <dbReference type="ARBA" id="ARBA00022737"/>
    </source>
</evidence>
<reference evidence="8 9" key="1">
    <citation type="submission" date="2022-10" db="EMBL/GenBank/DDBJ databases">
        <title>paucibacter sp. hw8 Genome sequencing.</title>
        <authorList>
            <person name="Park S."/>
        </authorList>
    </citation>
    <scope>NUCLEOTIDE SEQUENCE [LARGE SCALE GENOMIC DNA]</scope>
    <source>
        <strain evidence="9">hw8</strain>
    </source>
</reference>
<keyword evidence="2 6" id="KW-0479">Metal-binding</keyword>
<dbReference type="EC" id="1.1.99.14" evidence="6"/>
<evidence type="ECO:0000259" key="7">
    <source>
        <dbReference type="PROSITE" id="PS51379"/>
    </source>
</evidence>
<gene>
    <name evidence="8" type="primary">glcF</name>
    <name evidence="8" type="ORF">PRZ01_06890</name>
</gene>
<dbReference type="Proteomes" id="UP001219862">
    <property type="component" value="Unassembled WGS sequence"/>
</dbReference>
<organism evidence="8 9">
    <name type="scientific">Roseateles koreensis</name>
    <dbReference type="NCBI Taxonomy" id="2987526"/>
    <lineage>
        <taxon>Bacteria</taxon>
        <taxon>Pseudomonadati</taxon>
        <taxon>Pseudomonadota</taxon>
        <taxon>Betaproteobacteria</taxon>
        <taxon>Burkholderiales</taxon>
        <taxon>Sphaerotilaceae</taxon>
        <taxon>Roseateles</taxon>
    </lineage>
</organism>
<dbReference type="SUPFAM" id="SSF54862">
    <property type="entry name" value="4Fe-4S ferredoxins"/>
    <property type="match status" value="1"/>
</dbReference>
<keyword evidence="6" id="KW-0249">Electron transport</keyword>
<evidence type="ECO:0000256" key="4">
    <source>
        <dbReference type="ARBA" id="ARBA00023004"/>
    </source>
</evidence>
<keyword evidence="8" id="KW-0560">Oxidoreductase</keyword>
<sequence>MQTQLATEFQNTPEGQQAQAILSRCVHCGFCTATCPTFQLLGDELDGPRGRIYLIKQMLEGAQVTRSTQEHLDRCLTCRNCESTCPSGVQYAQLLDIGREIVEAKVQRPSGERAVRWLLKEGLTSPAFAPAMKLGQWVRPLLPASLKDKVPGPAPRAAHDWPRQQHARKVGLLLGCVQPSMAPNINSATARVLDAAGIQTMVADSAGCCGAIRSHLNDHAGGLADMRRNIDAWWPLVEGLTDAGKVEALVMNASGCGVTVKDYGRALAHDPHYADKAARISAVTRDLSELLPELLPALQARLPALPAGQTRAKLAYHPPCTLQHGQQLRGGVEQSLRALGFDLQLASCDSHLCCGSAGTYSILQPTLSKQLRDQKLRALAPLHAQTIVSANIGCIQHLQSGTQTPVRHWVEVLDEALA</sequence>
<dbReference type="InterPro" id="IPR009051">
    <property type="entry name" value="Helical_ferredxn"/>
</dbReference>
<dbReference type="InterPro" id="IPR017896">
    <property type="entry name" value="4Fe4S_Fe-S-bd"/>
</dbReference>
<dbReference type="InterPro" id="IPR012257">
    <property type="entry name" value="Glc_ox_4Fe-4S"/>
</dbReference>
<evidence type="ECO:0000313" key="9">
    <source>
        <dbReference type="Proteomes" id="UP001219862"/>
    </source>
</evidence>
<keyword evidence="6" id="KW-0813">Transport</keyword>
<evidence type="ECO:0000256" key="2">
    <source>
        <dbReference type="ARBA" id="ARBA00022723"/>
    </source>
</evidence>